<dbReference type="SUPFAM" id="SSF52540">
    <property type="entry name" value="P-loop containing nucleoside triphosphate hydrolases"/>
    <property type="match status" value="1"/>
</dbReference>
<dbReference type="Gene3D" id="3.40.50.300">
    <property type="entry name" value="P-loop containing nucleotide triphosphate hydrolases"/>
    <property type="match status" value="1"/>
</dbReference>
<dbReference type="InterPro" id="IPR050625">
    <property type="entry name" value="ParA/MinD_ATPase"/>
</dbReference>
<feature type="compositionally biased region" description="Pro residues" evidence="1">
    <location>
        <begin position="396"/>
        <end position="406"/>
    </location>
</feature>
<evidence type="ECO:0000313" key="4">
    <source>
        <dbReference type="Proteomes" id="UP000179621"/>
    </source>
</evidence>
<gene>
    <name evidence="3" type="ORF">BKG73_18910</name>
</gene>
<feature type="compositionally biased region" description="Acidic residues" evidence="1">
    <location>
        <begin position="474"/>
        <end position="491"/>
    </location>
</feature>
<dbReference type="PANTHER" id="PTHR43384">
    <property type="entry name" value="SEPTUM SITE-DETERMINING PROTEIN MIND HOMOLOG, CHLOROPLASTIC-RELATED"/>
    <property type="match status" value="1"/>
</dbReference>
<organism evidence="3 4">
    <name type="scientific">Mycobacteroides saopaulense</name>
    <dbReference type="NCBI Taxonomy" id="1578165"/>
    <lineage>
        <taxon>Bacteria</taxon>
        <taxon>Bacillati</taxon>
        <taxon>Actinomycetota</taxon>
        <taxon>Actinomycetes</taxon>
        <taxon>Mycobacteriales</taxon>
        <taxon>Mycobacteriaceae</taxon>
        <taxon>Mycobacteroides</taxon>
    </lineage>
</organism>
<feature type="compositionally biased region" description="Basic and acidic residues" evidence="1">
    <location>
        <begin position="327"/>
        <end position="339"/>
    </location>
</feature>
<feature type="compositionally biased region" description="Acidic residues" evidence="1">
    <location>
        <begin position="375"/>
        <end position="392"/>
    </location>
</feature>
<dbReference type="InterPro" id="IPR027417">
    <property type="entry name" value="P-loop_NTPase"/>
</dbReference>
<name>A0ABX3BWP0_9MYCO</name>
<dbReference type="InterPro" id="IPR025669">
    <property type="entry name" value="AAA_dom"/>
</dbReference>
<feature type="region of interest" description="Disordered" evidence="1">
    <location>
        <begin position="545"/>
        <end position="770"/>
    </location>
</feature>
<dbReference type="EMBL" id="MLIH01000033">
    <property type="protein sequence ID" value="OHU07408.1"/>
    <property type="molecule type" value="Genomic_DNA"/>
</dbReference>
<dbReference type="PANTHER" id="PTHR43384:SF14">
    <property type="entry name" value="ESX-1 SECRETION-ASSOCIATED PROTEIN ESPI"/>
    <property type="match status" value="1"/>
</dbReference>
<accession>A0ABX3BWP0</accession>
<feature type="compositionally biased region" description="Acidic residues" evidence="1">
    <location>
        <begin position="603"/>
        <end position="625"/>
    </location>
</feature>
<protein>
    <recommendedName>
        <fullName evidence="2">AAA domain-containing protein</fullName>
    </recommendedName>
</protein>
<comment type="caution">
    <text evidence="3">The sequence shown here is derived from an EMBL/GenBank/DDBJ whole genome shotgun (WGS) entry which is preliminary data.</text>
</comment>
<evidence type="ECO:0000259" key="2">
    <source>
        <dbReference type="Pfam" id="PF13614"/>
    </source>
</evidence>
<keyword evidence="4" id="KW-1185">Reference proteome</keyword>
<evidence type="ECO:0000313" key="3">
    <source>
        <dbReference type="EMBL" id="OHU07408.1"/>
    </source>
</evidence>
<feature type="domain" description="AAA" evidence="2">
    <location>
        <begin position="904"/>
        <end position="1026"/>
    </location>
</feature>
<feature type="compositionally biased region" description="Acidic residues" evidence="1">
    <location>
        <begin position="574"/>
        <end position="586"/>
    </location>
</feature>
<dbReference type="Pfam" id="PF13614">
    <property type="entry name" value="AAA_31"/>
    <property type="match status" value="1"/>
</dbReference>
<sequence length="1154" mass="123315">MPKQDRVAPVRPPWLPEEDDHRRGLFRRRRKAEQELEPGSVSREKESGTPASAEQSSSGDSPYGSVSKESAKAGRSDASAKNHGDANYFVPAPSGSTEMGSAESVHAEQEVEDPDAGGSGPESDSAPPETAIRSGMPPTEGPEPIALESDAPLTDDSESEHSVSQSELLPTSHEPESEAPQELDGSFAEVATNEAAGPDLPESVSAMPIGGSIWGPEFSSEPVRSADFAPHAPTEVSPQESAGVDPFSRFSELEAKLRQMGLDESIPAVEEEAPPAPDLSVDEGEPIKFVPPEQLDTVRSPEPLVPEPLSLDPEDDSAAVVVSDADDLPRSRHSARDQVESYVTDKPVADEVESESVTLLGGTPEAVEPLATEPEFVEPEPEPELLEPEPELVEPTPVPAQLPPVEIPRSREADDIDARAAALLQRIEAKRAELNRDMVAMGDPVAEPELVVAEQNPEDFESPTTARPKSASESEADEVAELDSVSEDVSEVEQAWEPQLAEAEPVSEPGFSEVEPESEQEVVAEAVSESVAESLPLVPESELDAVAESDSVAEVEQAWDPQPGEAERFPPAESELDVSVEQEQEAVGDAVSLAESVSIESEREPELDEVAGSESVSEPEPEPEAVPEAMPIAHAGPERSAPEVRQADGPTAPGSLAATPEPDGLQESSAPMRGEGRPRPAGRRLATPPWQIPNAVQQAPIVEPPPSPAYYVPPQQPAAQAPPPGWVPAPEQVQQWPPQQQAPLPPAAHAPPMGLDPYAGQQQSAAPQVPGGEMYWGHGQAPAGPPPQQINQVPPPGWGPAPVPQQPPLPVHPVHHEAPPGHVPPPQFSAPPANYQAPQAYRMPPSIDEAAIINRGLHAPRSGWRRAVHRASAGRVNPGDSRKDRDHEDLLARIRQPILGDYRIAVLSIKGGVGKTTTTLGLGSAFATVRTDRIIAVDANPDRGTLAERVRSQSTHSTVRDLLNDDHINSYADVRNHTRMATSRLEVLASEQDPAVSEAFGEVDYRHTIEILQRYYNIILTDCGTGIMHSAMTGVLDLAHTIVLVSSPAMDAARSASATLDWLMQHGHSGLVREAHVVLSASRPGSAGIKLDKVYEHFEARCRSIHLVPFDPHLAEGADVDFNLLGPATNEAYLGLAGAIAANFPRLRMREQQM</sequence>
<feature type="compositionally biased region" description="Basic and acidic residues" evidence="1">
    <location>
        <begin position="69"/>
        <end position="84"/>
    </location>
</feature>
<dbReference type="Proteomes" id="UP000179621">
    <property type="component" value="Unassembled WGS sequence"/>
</dbReference>
<evidence type="ECO:0000256" key="1">
    <source>
        <dbReference type="SAM" id="MobiDB-lite"/>
    </source>
</evidence>
<feature type="compositionally biased region" description="Pro residues" evidence="1">
    <location>
        <begin position="714"/>
        <end position="727"/>
    </location>
</feature>
<feature type="compositionally biased region" description="Low complexity" evidence="1">
    <location>
        <begin position="728"/>
        <end position="742"/>
    </location>
</feature>
<feature type="compositionally biased region" description="Low complexity" evidence="1">
    <location>
        <begin position="56"/>
        <end position="67"/>
    </location>
</feature>
<feature type="region of interest" description="Disordered" evidence="1">
    <location>
        <begin position="446"/>
        <end position="528"/>
    </location>
</feature>
<reference evidence="3 4" key="1">
    <citation type="submission" date="2016-10" db="EMBL/GenBank/DDBJ databases">
        <title>Evaluation of Human, Animal and Environmental Mycobacterium chelonae Isolates by Core Genome Phylogenomic Analysis, Targeted Gene Comparison, and Anti-microbial Susceptibility Patterns: A Tale of Mistaken Identities.</title>
        <authorList>
            <person name="Fogelson S.B."/>
            <person name="Camus A.C."/>
            <person name="Lorenz W."/>
            <person name="Vasireddy R."/>
            <person name="Vasireddy S."/>
            <person name="Smith T."/>
            <person name="Brown-Elliott B.A."/>
            <person name="Wallace R.J.Jr."/>
            <person name="Hasan N.A."/>
            <person name="Reischl U."/>
            <person name="Sanchez S."/>
        </authorList>
    </citation>
    <scope>NUCLEOTIDE SEQUENCE [LARGE SCALE GENOMIC DNA]</scope>
    <source>
        <strain evidence="3 4">8528</strain>
    </source>
</reference>
<feature type="region of interest" description="Disordered" evidence="1">
    <location>
        <begin position="1"/>
        <end position="413"/>
    </location>
</feature>
<proteinExistence type="predicted"/>
<feature type="compositionally biased region" description="Basic and acidic residues" evidence="1">
    <location>
        <begin position="636"/>
        <end position="646"/>
    </location>
</feature>